<protein>
    <submittedName>
        <fullName evidence="1">Uncharacterized protein</fullName>
    </submittedName>
</protein>
<reference evidence="1 2" key="1">
    <citation type="submission" date="2018-06" db="EMBL/GenBank/DDBJ databases">
        <authorList>
            <consortium name="Pathogen Informatics"/>
            <person name="Doyle S."/>
        </authorList>
    </citation>
    <scope>NUCLEOTIDE SEQUENCE [LARGE SCALE GENOMIC DNA]</scope>
    <source>
        <strain evidence="1 2">NCTC12961</strain>
    </source>
</reference>
<dbReference type="EMBL" id="LS483469">
    <property type="protein sequence ID" value="SQI44603.1"/>
    <property type="molecule type" value="Genomic_DNA"/>
</dbReference>
<dbReference type="AlphaFoldDB" id="A0A2X4V0E3"/>
<evidence type="ECO:0000313" key="1">
    <source>
        <dbReference type="EMBL" id="SQI44603.1"/>
    </source>
</evidence>
<accession>A0A2X4V0E3</accession>
<dbReference type="Pfam" id="PF20242">
    <property type="entry name" value="Emfourin"/>
    <property type="match status" value="1"/>
</dbReference>
<evidence type="ECO:0000313" key="2">
    <source>
        <dbReference type="Proteomes" id="UP000248897"/>
    </source>
</evidence>
<name>A0A2X4V0E3_SERPL</name>
<organism evidence="1 2">
    <name type="scientific">Serratia plymuthica</name>
    <dbReference type="NCBI Taxonomy" id="82996"/>
    <lineage>
        <taxon>Bacteria</taxon>
        <taxon>Pseudomonadati</taxon>
        <taxon>Pseudomonadota</taxon>
        <taxon>Gammaproteobacteria</taxon>
        <taxon>Enterobacterales</taxon>
        <taxon>Yersiniaceae</taxon>
        <taxon>Serratia</taxon>
    </lineage>
</organism>
<proteinExistence type="predicted"/>
<dbReference type="STRING" id="82996.ADP72_17145"/>
<dbReference type="InterPro" id="IPR049457">
    <property type="entry name" value="Emfourin"/>
</dbReference>
<sequence>MKPLPSLNQDTVIELAREGGFAFIPKLAGQRRIALADITPEQRQRLSQLLNQTLPYAQEEGKPGSPGCGDQRYFRVQISYYSQNLCSEIVLLIPETSAPQALVTCGKPVRWMSERLQRLIIK</sequence>
<gene>
    <name evidence="1" type="ORF">NCTC12961_04476</name>
</gene>
<dbReference type="Proteomes" id="UP000248897">
    <property type="component" value="Chromosome 1"/>
</dbReference>